<keyword evidence="3" id="KW-1185">Reference proteome</keyword>
<dbReference type="Gene3D" id="1.10.10.60">
    <property type="entry name" value="Homeodomain-like"/>
    <property type="match status" value="1"/>
</dbReference>
<evidence type="ECO:0000256" key="1">
    <source>
        <dbReference type="SAM" id="MobiDB-lite"/>
    </source>
</evidence>
<dbReference type="Proteomes" id="UP000509367">
    <property type="component" value="Chromosome"/>
</dbReference>
<reference evidence="2 3" key="1">
    <citation type="submission" date="2020-06" db="EMBL/GenBank/DDBJ databases">
        <title>Oricola thermophila sp. nov. isolated from a tidal sediments.</title>
        <authorList>
            <person name="Kwon K.K."/>
            <person name="Yang S.-H."/>
            <person name="Park M.-J."/>
        </authorList>
    </citation>
    <scope>NUCLEOTIDE SEQUENCE [LARGE SCALE GENOMIC DNA]</scope>
    <source>
        <strain evidence="2 3">MEBiC13590</strain>
    </source>
</reference>
<dbReference type="GO" id="GO:0004803">
    <property type="term" value="F:transposase activity"/>
    <property type="evidence" value="ECO:0007669"/>
    <property type="project" value="InterPro"/>
</dbReference>
<dbReference type="RefSeq" id="WP_175277552.1">
    <property type="nucleotide sequence ID" value="NZ_CP054836.1"/>
</dbReference>
<feature type="compositionally biased region" description="Polar residues" evidence="1">
    <location>
        <begin position="37"/>
        <end position="50"/>
    </location>
</feature>
<feature type="region of interest" description="Disordered" evidence="1">
    <location>
        <begin position="36"/>
        <end position="85"/>
    </location>
</feature>
<proteinExistence type="predicted"/>
<gene>
    <name evidence="2" type="ORF">HTY61_14955</name>
</gene>
<dbReference type="SUPFAM" id="SSF46689">
    <property type="entry name" value="Homeodomain-like"/>
    <property type="match status" value="1"/>
</dbReference>
<organism evidence="2 3">
    <name type="scientific">Oricola thermophila</name>
    <dbReference type="NCBI Taxonomy" id="2742145"/>
    <lineage>
        <taxon>Bacteria</taxon>
        <taxon>Pseudomonadati</taxon>
        <taxon>Pseudomonadota</taxon>
        <taxon>Alphaproteobacteria</taxon>
        <taxon>Hyphomicrobiales</taxon>
        <taxon>Ahrensiaceae</taxon>
        <taxon>Oricola</taxon>
    </lineage>
</organism>
<dbReference type="InterPro" id="IPR002514">
    <property type="entry name" value="Transposase_8"/>
</dbReference>
<evidence type="ECO:0000313" key="2">
    <source>
        <dbReference type="EMBL" id="QKV19660.1"/>
    </source>
</evidence>
<name>A0A6N1VFD1_9HYPH</name>
<dbReference type="KEGG" id="orm:HTY61_14955"/>
<dbReference type="GO" id="GO:0003677">
    <property type="term" value="F:DNA binding"/>
    <property type="evidence" value="ECO:0007669"/>
    <property type="project" value="InterPro"/>
</dbReference>
<protein>
    <submittedName>
        <fullName evidence="2">Transposase</fullName>
    </submittedName>
</protein>
<dbReference type="EMBL" id="CP054836">
    <property type="protein sequence ID" value="QKV19660.1"/>
    <property type="molecule type" value="Genomic_DNA"/>
</dbReference>
<dbReference type="AlphaFoldDB" id="A0A6N1VFD1"/>
<dbReference type="Pfam" id="PF01527">
    <property type="entry name" value="HTH_Tnp_1"/>
    <property type="match status" value="1"/>
</dbReference>
<accession>A0A6N1VFD1</accession>
<evidence type="ECO:0000313" key="3">
    <source>
        <dbReference type="Proteomes" id="UP000509367"/>
    </source>
</evidence>
<feature type="compositionally biased region" description="Basic and acidic residues" evidence="1">
    <location>
        <begin position="53"/>
        <end position="63"/>
    </location>
</feature>
<dbReference type="InterPro" id="IPR009057">
    <property type="entry name" value="Homeodomain-like_sf"/>
</dbReference>
<sequence>MTGEAGFSNEFKRYAVAQIAERGYPVAEISRRLGINPHSSQAWKRNSPPSGQGRRDETAEARTRKGHRRARYPGRATVNFARDAK</sequence>
<dbReference type="GO" id="GO:0006313">
    <property type="term" value="P:DNA transposition"/>
    <property type="evidence" value="ECO:0007669"/>
    <property type="project" value="InterPro"/>
</dbReference>